<reference evidence="1" key="1">
    <citation type="submission" date="2016-05" db="EMBL/GenBank/DDBJ databases">
        <authorList>
            <person name="Lavstsen T."/>
            <person name="Jespersen J.S."/>
        </authorList>
    </citation>
    <scope>NUCLEOTIDE SEQUENCE</scope>
    <source>
        <tissue evidence="1">Brain</tissue>
    </source>
</reference>
<gene>
    <name evidence="1" type="primary">NCOA2</name>
</gene>
<keyword evidence="1" id="KW-0675">Receptor</keyword>
<reference evidence="1" key="2">
    <citation type="submission" date="2016-06" db="EMBL/GenBank/DDBJ databases">
        <title>The genome of a short-lived fish provides insights into sex chromosome evolution and the genetic control of aging.</title>
        <authorList>
            <person name="Reichwald K."/>
            <person name="Felder M."/>
            <person name="Petzold A."/>
            <person name="Koch P."/>
            <person name="Groth M."/>
            <person name="Platzer M."/>
        </authorList>
    </citation>
    <scope>NUCLEOTIDE SEQUENCE</scope>
    <source>
        <tissue evidence="1">Brain</tissue>
    </source>
</reference>
<accession>A0A1A8QJE1</accession>
<dbReference type="AlphaFoldDB" id="A0A1A8QJE1"/>
<sequence length="42" mass="4712">RGRSLISSLSTSSSLSSIAEVRVHRAYSDTLLAIFYDLRHFV</sequence>
<evidence type="ECO:0000313" key="1">
    <source>
        <dbReference type="EMBL" id="SBR93611.1"/>
    </source>
</evidence>
<protein>
    <submittedName>
        <fullName evidence="1">Nuclear receptor coactivator 2</fullName>
    </submittedName>
</protein>
<organism evidence="1">
    <name type="scientific">Nothobranchius pienaari</name>
    <dbReference type="NCBI Taxonomy" id="704102"/>
    <lineage>
        <taxon>Eukaryota</taxon>
        <taxon>Metazoa</taxon>
        <taxon>Chordata</taxon>
        <taxon>Craniata</taxon>
        <taxon>Vertebrata</taxon>
        <taxon>Euteleostomi</taxon>
        <taxon>Actinopterygii</taxon>
        <taxon>Neopterygii</taxon>
        <taxon>Teleostei</taxon>
        <taxon>Neoteleostei</taxon>
        <taxon>Acanthomorphata</taxon>
        <taxon>Ovalentaria</taxon>
        <taxon>Atherinomorphae</taxon>
        <taxon>Cyprinodontiformes</taxon>
        <taxon>Nothobranchiidae</taxon>
        <taxon>Nothobranchius</taxon>
    </lineage>
</organism>
<name>A0A1A8QJE1_9TELE</name>
<proteinExistence type="predicted"/>
<feature type="non-terminal residue" evidence="1">
    <location>
        <position position="1"/>
    </location>
</feature>
<dbReference type="EMBL" id="HAEG01012929">
    <property type="protein sequence ID" value="SBR93611.1"/>
    <property type="molecule type" value="Transcribed_RNA"/>
</dbReference>